<gene>
    <name evidence="1" type="ORF">HU751_13845</name>
</gene>
<protein>
    <submittedName>
        <fullName evidence="1">Uncharacterized protein</fullName>
    </submittedName>
</protein>
<organism evidence="1">
    <name type="scientific">Pseudomonas peradeniyensis</name>
    <dbReference type="NCBI Taxonomy" id="2745488"/>
    <lineage>
        <taxon>Bacteria</taxon>
        <taxon>Pseudomonadati</taxon>
        <taxon>Pseudomonadota</taxon>
        <taxon>Gammaproteobacteria</taxon>
        <taxon>Pseudomonadales</taxon>
        <taxon>Pseudomonadaceae</taxon>
        <taxon>Pseudomonas</taxon>
    </lineage>
</organism>
<dbReference type="AlphaFoldDB" id="A0A923GAC0"/>
<sequence>MQLDINIEGIVAESVAAALSPEKLQPIIEKNVASTVQRAIEEQFSYHSPFKKLLEEKLTGVMPTDVRDVGRYGDLVLKTVSGYLQDMQNQAVKQSIEEKLAAMLKPMPDRMTLTELVRQITKAFEGMSDSRGEECPTIIIEKSEGICDGYWQLYADAEEGKDKWSCSTKMMFRGDGECFDLTINEFNPKKSLFLGATYGIEALLLNLYTGGVKIDFEEIDTFDVRYSHSDY</sequence>
<proteinExistence type="predicted"/>
<accession>A0A923GAC0</accession>
<evidence type="ECO:0000313" key="1">
    <source>
        <dbReference type="EMBL" id="MBC3446862.1"/>
    </source>
</evidence>
<dbReference type="EMBL" id="JABWRJ010000016">
    <property type="protein sequence ID" value="MBC3446862.1"/>
    <property type="molecule type" value="Genomic_DNA"/>
</dbReference>
<reference evidence="1" key="2">
    <citation type="submission" date="2020-07" db="EMBL/GenBank/DDBJ databases">
        <authorList>
            <person name="Lood C."/>
            <person name="Girard L."/>
        </authorList>
    </citation>
    <scope>NUCLEOTIDE SEQUENCE</scope>
    <source>
        <strain evidence="1">BW13M1</strain>
    </source>
</reference>
<reference evidence="1" key="1">
    <citation type="journal article" date="2020" name="Microorganisms">
        <title>Reliable Identification of Environmental Pseudomonas Isolates Using the rpoD Gene.</title>
        <authorList>
            <consortium name="The Broad Institute Genome Sequencing Platform"/>
            <person name="Girard L."/>
            <person name="Lood C."/>
            <person name="Rokni-Zadeh H."/>
            <person name="van Noort V."/>
            <person name="Lavigne R."/>
            <person name="De Mot R."/>
        </authorList>
    </citation>
    <scope>NUCLEOTIDE SEQUENCE</scope>
    <source>
        <strain evidence="1">BW13M1</strain>
    </source>
</reference>
<name>A0A923GAC0_9PSED</name>
<comment type="caution">
    <text evidence="1">The sequence shown here is derived from an EMBL/GenBank/DDBJ whole genome shotgun (WGS) entry which is preliminary data.</text>
</comment>
<dbReference type="RefSeq" id="WP_186733624.1">
    <property type="nucleotide sequence ID" value="NZ_JABWRJ020000004.1"/>
</dbReference>